<feature type="non-terminal residue" evidence="1">
    <location>
        <position position="154"/>
    </location>
</feature>
<sequence length="154" mass="16961">MNSKSFLIFLIFTTVVVIAAGISIASRYNATTSGFLEERVFEGFSKKFTNVDEIIVQDKDKTIKVKRSGKNWLMVGRSDYRASSEAVRNILVGVAELRLKEPKTERANLYSRLAVRDVSEPGAKSTLLTINDQKGDVLVTLIVGRETSEVAGAS</sequence>
<reference evidence="1" key="1">
    <citation type="submission" date="2018-05" db="EMBL/GenBank/DDBJ databases">
        <authorList>
            <person name="Lanie J.A."/>
            <person name="Ng W.-L."/>
            <person name="Kazmierczak K.M."/>
            <person name="Andrzejewski T.M."/>
            <person name="Davidsen T.M."/>
            <person name="Wayne K.J."/>
            <person name="Tettelin H."/>
            <person name="Glass J.I."/>
            <person name="Rusch D."/>
            <person name="Podicherti R."/>
            <person name="Tsui H.-C.T."/>
            <person name="Winkler M.E."/>
        </authorList>
    </citation>
    <scope>NUCLEOTIDE SEQUENCE</scope>
</reference>
<evidence type="ECO:0008006" key="2">
    <source>
        <dbReference type="Google" id="ProtNLM"/>
    </source>
</evidence>
<dbReference type="EMBL" id="UINC01058876">
    <property type="protein sequence ID" value="SVB81644.1"/>
    <property type="molecule type" value="Genomic_DNA"/>
</dbReference>
<proteinExistence type="predicted"/>
<evidence type="ECO:0000313" key="1">
    <source>
        <dbReference type="EMBL" id="SVB81644.1"/>
    </source>
</evidence>
<dbReference type="AlphaFoldDB" id="A0A382H321"/>
<gene>
    <name evidence="1" type="ORF">METZ01_LOCUS234498</name>
</gene>
<organism evidence="1">
    <name type="scientific">marine metagenome</name>
    <dbReference type="NCBI Taxonomy" id="408172"/>
    <lineage>
        <taxon>unclassified sequences</taxon>
        <taxon>metagenomes</taxon>
        <taxon>ecological metagenomes</taxon>
    </lineage>
</organism>
<name>A0A382H321_9ZZZZ</name>
<protein>
    <recommendedName>
        <fullName evidence="2">DUF4340 domain-containing protein</fullName>
    </recommendedName>
</protein>
<accession>A0A382H321</accession>